<dbReference type="Pfam" id="PF00733">
    <property type="entry name" value="Asn_synthase"/>
    <property type="match status" value="1"/>
</dbReference>
<keyword evidence="6" id="KW-0028">Amino-acid biosynthesis</keyword>
<name>A0A7I7Y142_9MYCO</name>
<dbReference type="InterPro" id="IPR017932">
    <property type="entry name" value="GATase_2_dom"/>
</dbReference>
<dbReference type="PROSITE" id="PS51278">
    <property type="entry name" value="GATASE_TYPE_2"/>
    <property type="match status" value="1"/>
</dbReference>
<dbReference type="RefSeq" id="WP_085148925.1">
    <property type="nucleotide sequence ID" value="NZ_AP022612.1"/>
</dbReference>
<sequence length="665" mass="74259">MCGICGVVTEHGPPDLDLLSAMMCQLGHRGPDGSGYYRDRQAALGHTRLAIIDTEGGAQPLTNEDETLWVTFNGEIFNYVELGRELRRRGHRFRTASDTEVIVHAWEEWGSDCFAKFNGQWAIALWDSRRRQLVLSRDRLGVRPLYFARLPGRLLFASEVKALLVDPEVDRSFDPVGLGQTFSYWSTVAPRTVFRGVEQLQPGHYAVVDQNGIRHAPYWRIEFPARGTEPRQDVTENAGELRERIVEAARLRFLRSDVPVGAYLSGGLDSSITAAVVAQYTDAPLHTFSLRFEDAEFDEGDYQRRMSAMLGTQHREIVVRPADIVDVFPQVIAHAETPLVRAGPAPMFLLSKLVSENGYKVVVTGEGADEVLAGYDIFRESRVRMFWARDPESTKRPRALELLYPWMERSPAKAPAFARSFFGRNLELDDPAISHRPRWDATSAITMLLGADTADAIAAAGTDDVVAAMPPESVDWDPLSRAQWLEMTTLLPGYILSSQGDRMLMANSVEGRFPFLDRDVIEFANTLPAHHKLFGLEEKHLLKRAFADLVPQDILRRPKQPYRAPDAASFFAGHRPDWLDHVTSRGAIEDAGVFEPARVAGLFDKCARTGGQRMSNTDNMRVLAVLSTQLLHETFVAPGRRGPVPGKPPRTTVAVDLATDEGDMR</sequence>
<dbReference type="InterPro" id="IPR033738">
    <property type="entry name" value="AsnB_N"/>
</dbReference>
<protein>
    <recommendedName>
        <fullName evidence="3">asparagine synthase (glutamine-hydrolyzing)</fullName>
        <ecNumber evidence="3">6.3.5.4</ecNumber>
    </recommendedName>
</protein>
<evidence type="ECO:0000256" key="4">
    <source>
        <dbReference type="ARBA" id="ARBA00022741"/>
    </source>
</evidence>
<dbReference type="InterPro" id="IPR006426">
    <property type="entry name" value="Asn_synth_AEB"/>
</dbReference>
<keyword evidence="5" id="KW-0067">ATP-binding</keyword>
<organism evidence="9 10">
    <name type="scientific">Mycolicibacterium confluentis</name>
    <dbReference type="NCBI Taxonomy" id="28047"/>
    <lineage>
        <taxon>Bacteria</taxon>
        <taxon>Bacillati</taxon>
        <taxon>Actinomycetota</taxon>
        <taxon>Actinomycetes</taxon>
        <taxon>Mycobacteriales</taxon>
        <taxon>Mycobacteriaceae</taxon>
        <taxon>Mycolicibacterium</taxon>
    </lineage>
</organism>
<dbReference type="Pfam" id="PF13537">
    <property type="entry name" value="GATase_7"/>
    <property type="match status" value="1"/>
</dbReference>
<evidence type="ECO:0000256" key="8">
    <source>
        <dbReference type="ARBA" id="ARBA00048741"/>
    </source>
</evidence>
<dbReference type="GO" id="GO:0005829">
    <property type="term" value="C:cytosol"/>
    <property type="evidence" value="ECO:0007669"/>
    <property type="project" value="TreeGrafter"/>
</dbReference>
<dbReference type="GO" id="GO:0006529">
    <property type="term" value="P:asparagine biosynthetic process"/>
    <property type="evidence" value="ECO:0007669"/>
    <property type="project" value="UniProtKB-KW"/>
</dbReference>
<evidence type="ECO:0000313" key="10">
    <source>
        <dbReference type="Proteomes" id="UP000466931"/>
    </source>
</evidence>
<keyword evidence="7" id="KW-0315">Glutamine amidotransferase</keyword>
<evidence type="ECO:0000313" key="9">
    <source>
        <dbReference type="EMBL" id="BBZ34883.1"/>
    </source>
</evidence>
<keyword evidence="10" id="KW-1185">Reference proteome</keyword>
<dbReference type="EC" id="6.3.5.4" evidence="3"/>
<evidence type="ECO:0000256" key="7">
    <source>
        <dbReference type="ARBA" id="ARBA00022962"/>
    </source>
</evidence>
<dbReference type="OrthoDB" id="9763290at2"/>
<dbReference type="CDD" id="cd01991">
    <property type="entry name" value="Asn_synthase_B_C"/>
    <property type="match status" value="1"/>
</dbReference>
<reference evidence="9" key="2">
    <citation type="submission" date="2020-02" db="EMBL/GenBank/DDBJ databases">
        <authorList>
            <person name="Matsumoto Y."/>
            <person name="Motooka D."/>
            <person name="Nakamura S."/>
        </authorList>
    </citation>
    <scope>NUCLEOTIDE SEQUENCE</scope>
    <source>
        <strain evidence="9">JCM 13671</strain>
    </source>
</reference>
<proteinExistence type="inferred from homology"/>
<dbReference type="CDD" id="cd00712">
    <property type="entry name" value="AsnB"/>
    <property type="match status" value="1"/>
</dbReference>
<dbReference type="SUPFAM" id="SSF56235">
    <property type="entry name" value="N-terminal nucleophile aminohydrolases (Ntn hydrolases)"/>
    <property type="match status" value="1"/>
</dbReference>
<evidence type="ECO:0000256" key="3">
    <source>
        <dbReference type="ARBA" id="ARBA00012737"/>
    </source>
</evidence>
<comment type="similarity">
    <text evidence="2">Belongs to the asparagine synthetase family.</text>
</comment>
<dbReference type="SUPFAM" id="SSF52402">
    <property type="entry name" value="Adenine nucleotide alpha hydrolases-like"/>
    <property type="match status" value="1"/>
</dbReference>
<dbReference type="NCBIfam" id="TIGR01536">
    <property type="entry name" value="asn_synth_AEB"/>
    <property type="match status" value="1"/>
</dbReference>
<dbReference type="GO" id="GO:0004066">
    <property type="term" value="F:asparagine synthase (glutamine-hydrolyzing) activity"/>
    <property type="evidence" value="ECO:0007669"/>
    <property type="project" value="UniProtKB-EC"/>
</dbReference>
<dbReference type="InterPro" id="IPR014729">
    <property type="entry name" value="Rossmann-like_a/b/a_fold"/>
</dbReference>
<keyword evidence="6" id="KW-0061">Asparagine biosynthesis</keyword>
<dbReference type="Gene3D" id="3.40.50.620">
    <property type="entry name" value="HUPs"/>
    <property type="match status" value="1"/>
</dbReference>
<dbReference type="PIRSF" id="PIRSF001589">
    <property type="entry name" value="Asn_synthetase_glu-h"/>
    <property type="match status" value="1"/>
</dbReference>
<comment type="pathway">
    <text evidence="1">Amino-acid biosynthesis; L-asparagine biosynthesis; L-asparagine from L-aspartate (L-Gln route): step 1/1.</text>
</comment>
<evidence type="ECO:0000256" key="1">
    <source>
        <dbReference type="ARBA" id="ARBA00005187"/>
    </source>
</evidence>
<gene>
    <name evidence="9" type="ORF">MCNF_34880</name>
</gene>
<keyword evidence="4" id="KW-0547">Nucleotide-binding</keyword>
<dbReference type="Gene3D" id="3.60.20.10">
    <property type="entry name" value="Glutamine Phosphoribosylpyrophosphate, subunit 1, domain 1"/>
    <property type="match status" value="1"/>
</dbReference>
<dbReference type="PANTHER" id="PTHR43284:SF1">
    <property type="entry name" value="ASPARAGINE SYNTHETASE"/>
    <property type="match status" value="1"/>
</dbReference>
<dbReference type="InterPro" id="IPR029055">
    <property type="entry name" value="Ntn_hydrolases_N"/>
</dbReference>
<dbReference type="EMBL" id="AP022612">
    <property type="protein sequence ID" value="BBZ34883.1"/>
    <property type="molecule type" value="Genomic_DNA"/>
</dbReference>
<evidence type="ECO:0000256" key="5">
    <source>
        <dbReference type="ARBA" id="ARBA00022840"/>
    </source>
</evidence>
<dbReference type="Proteomes" id="UP000466931">
    <property type="component" value="Chromosome"/>
</dbReference>
<dbReference type="AlphaFoldDB" id="A0A7I7Y142"/>
<dbReference type="GO" id="GO:0005524">
    <property type="term" value="F:ATP binding"/>
    <property type="evidence" value="ECO:0007669"/>
    <property type="project" value="UniProtKB-KW"/>
</dbReference>
<dbReference type="PANTHER" id="PTHR43284">
    <property type="entry name" value="ASPARAGINE SYNTHETASE (GLUTAMINE-HYDROLYZING)"/>
    <property type="match status" value="1"/>
</dbReference>
<dbReference type="InterPro" id="IPR001962">
    <property type="entry name" value="Asn_synthase"/>
</dbReference>
<dbReference type="InterPro" id="IPR051786">
    <property type="entry name" value="ASN_synthetase/amidase"/>
</dbReference>
<reference evidence="9" key="1">
    <citation type="journal article" date="2019" name="Emerg. Microbes Infect.">
        <title>Comprehensive subspecies identification of 175 nontuberculous mycobacteria species based on 7547 genomic profiles.</title>
        <authorList>
            <person name="Matsumoto Y."/>
            <person name="Kinjo T."/>
            <person name="Motooka D."/>
            <person name="Nabeya D."/>
            <person name="Jung N."/>
            <person name="Uechi K."/>
            <person name="Horii T."/>
            <person name="Iida T."/>
            <person name="Fujita J."/>
            <person name="Nakamura S."/>
        </authorList>
    </citation>
    <scope>NUCLEOTIDE SEQUENCE [LARGE SCALE GENOMIC DNA]</scope>
    <source>
        <strain evidence="9">JCM 13671</strain>
    </source>
</reference>
<accession>A0A7I7Y142</accession>
<evidence type="ECO:0000256" key="2">
    <source>
        <dbReference type="ARBA" id="ARBA00005752"/>
    </source>
</evidence>
<evidence type="ECO:0000256" key="6">
    <source>
        <dbReference type="ARBA" id="ARBA00022888"/>
    </source>
</evidence>
<comment type="catalytic activity">
    <reaction evidence="8">
        <text>L-aspartate + L-glutamine + ATP + H2O = L-asparagine + L-glutamate + AMP + diphosphate + H(+)</text>
        <dbReference type="Rhea" id="RHEA:12228"/>
        <dbReference type="ChEBI" id="CHEBI:15377"/>
        <dbReference type="ChEBI" id="CHEBI:15378"/>
        <dbReference type="ChEBI" id="CHEBI:29985"/>
        <dbReference type="ChEBI" id="CHEBI:29991"/>
        <dbReference type="ChEBI" id="CHEBI:30616"/>
        <dbReference type="ChEBI" id="CHEBI:33019"/>
        <dbReference type="ChEBI" id="CHEBI:58048"/>
        <dbReference type="ChEBI" id="CHEBI:58359"/>
        <dbReference type="ChEBI" id="CHEBI:456215"/>
        <dbReference type="EC" id="6.3.5.4"/>
    </reaction>
</comment>